<evidence type="ECO:0000256" key="7">
    <source>
        <dbReference type="ARBA" id="ARBA00022692"/>
    </source>
</evidence>
<accession>A0ABQ6MBU8</accession>
<reference evidence="15 16" key="1">
    <citation type="journal article" date="2023" name="Commun. Biol.">
        <title>Genome analysis of Parmales, the sister group of diatoms, reveals the evolutionary specialization of diatoms from phago-mixotrophs to photoautotrophs.</title>
        <authorList>
            <person name="Ban H."/>
            <person name="Sato S."/>
            <person name="Yoshikawa S."/>
            <person name="Yamada K."/>
            <person name="Nakamura Y."/>
            <person name="Ichinomiya M."/>
            <person name="Sato N."/>
            <person name="Blanc-Mathieu R."/>
            <person name="Endo H."/>
            <person name="Kuwata A."/>
            <person name="Ogata H."/>
        </authorList>
    </citation>
    <scope>NUCLEOTIDE SEQUENCE [LARGE SCALE GENOMIC DNA]</scope>
</reference>
<keyword evidence="11" id="KW-0443">Lipid metabolism</keyword>
<evidence type="ECO:0000256" key="14">
    <source>
        <dbReference type="RuleBase" id="RU367023"/>
    </source>
</evidence>
<keyword evidence="8" id="KW-0319">Glycerol metabolism</keyword>
<evidence type="ECO:0000313" key="15">
    <source>
        <dbReference type="EMBL" id="GMI23450.1"/>
    </source>
</evidence>
<comment type="pathway">
    <text evidence="3">Lipid metabolism.</text>
</comment>
<proteinExistence type="inferred from homology"/>
<evidence type="ECO:0000256" key="8">
    <source>
        <dbReference type="ARBA" id="ARBA00022798"/>
    </source>
</evidence>
<evidence type="ECO:0000313" key="16">
    <source>
        <dbReference type="Proteomes" id="UP001165060"/>
    </source>
</evidence>
<evidence type="ECO:0000256" key="12">
    <source>
        <dbReference type="ARBA" id="ARBA00023136"/>
    </source>
</evidence>
<keyword evidence="12 14" id="KW-0472">Membrane</keyword>
<evidence type="ECO:0000256" key="6">
    <source>
        <dbReference type="ARBA" id="ARBA00022679"/>
    </source>
</evidence>
<evidence type="ECO:0000256" key="1">
    <source>
        <dbReference type="ARBA" id="ARBA00004477"/>
    </source>
</evidence>
<feature type="transmembrane region" description="Helical" evidence="14">
    <location>
        <begin position="70"/>
        <end position="91"/>
    </location>
</feature>
<evidence type="ECO:0000256" key="11">
    <source>
        <dbReference type="ARBA" id="ARBA00023098"/>
    </source>
</evidence>
<keyword evidence="6 14" id="KW-0808">Transferase</keyword>
<dbReference type="PANTHER" id="PTHR12317">
    <property type="entry name" value="DIACYLGLYCEROL O-ACYLTRANSFERASE"/>
    <property type="match status" value="1"/>
</dbReference>
<dbReference type="Pfam" id="PF03982">
    <property type="entry name" value="DAGAT"/>
    <property type="match status" value="1"/>
</dbReference>
<evidence type="ECO:0000256" key="10">
    <source>
        <dbReference type="ARBA" id="ARBA00022989"/>
    </source>
</evidence>
<comment type="similarity">
    <text evidence="4 14">Belongs to the diacylglycerol acyltransferase family.</text>
</comment>
<evidence type="ECO:0000256" key="9">
    <source>
        <dbReference type="ARBA" id="ARBA00022824"/>
    </source>
</evidence>
<gene>
    <name evidence="15" type="ORF">TeGR_g11634</name>
</gene>
<evidence type="ECO:0000256" key="5">
    <source>
        <dbReference type="ARBA" id="ARBA00022516"/>
    </source>
</evidence>
<keyword evidence="10 14" id="KW-1133">Transmembrane helix</keyword>
<dbReference type="CDD" id="cd07987">
    <property type="entry name" value="LPLAT_MGAT-like"/>
    <property type="match status" value="1"/>
</dbReference>
<dbReference type="InterPro" id="IPR007130">
    <property type="entry name" value="DAGAT"/>
</dbReference>
<keyword evidence="9 14" id="KW-0256">Endoplasmic reticulum</keyword>
<keyword evidence="16" id="KW-1185">Reference proteome</keyword>
<organism evidence="15 16">
    <name type="scientific">Tetraparma gracilis</name>
    <dbReference type="NCBI Taxonomy" id="2962635"/>
    <lineage>
        <taxon>Eukaryota</taxon>
        <taxon>Sar</taxon>
        <taxon>Stramenopiles</taxon>
        <taxon>Ochrophyta</taxon>
        <taxon>Bolidophyceae</taxon>
        <taxon>Parmales</taxon>
        <taxon>Triparmaceae</taxon>
        <taxon>Tetraparma</taxon>
    </lineage>
</organism>
<sequence length="364" mass="40613">MSTTPAPRLAPISEGLAFTMSLITCSLSFLPRSAQTVLSTFFVGGLFGLTLVPLSLLHGLLYLVKMHYDLPSYSILYSILLLTYVVFVNILDSTHMRPLMKGVLRVPRNVVERRSMMFWMTHFDYFPMSIHSSSGLSLSPSKQYVMGVHPHGIHCWALNLLAFPDSPLDKRFPLVSAGTMTGLAATVIFQIPVVRELFLIQGYADARRAVAQKAMENGRNLFICTGGEEESMRTVVGRDVVVLNKRKGFVRLAVAHGAALVPVFGVGISDLYTTYSFLLSFRMWLQKNTGVALPIFHGRFLSPLPYKVPLKVLVGDPIEIDPTHMPAKGEKPDPKIVDLYHRKYIEQLKEMHKEHGGGRVLEVL</sequence>
<feature type="transmembrane region" description="Helical" evidence="14">
    <location>
        <begin position="37"/>
        <end position="64"/>
    </location>
</feature>
<feature type="transmembrane region" description="Helical" evidence="14">
    <location>
        <begin position="12"/>
        <end position="30"/>
    </location>
</feature>
<evidence type="ECO:0000256" key="4">
    <source>
        <dbReference type="ARBA" id="ARBA00005420"/>
    </source>
</evidence>
<comment type="pathway">
    <text evidence="2">Glycerolipid metabolism; triacylglycerol biosynthesis.</text>
</comment>
<dbReference type="EMBL" id="BRYB01003965">
    <property type="protein sequence ID" value="GMI23450.1"/>
    <property type="molecule type" value="Genomic_DNA"/>
</dbReference>
<name>A0ABQ6MBU8_9STRA</name>
<evidence type="ECO:0000256" key="2">
    <source>
        <dbReference type="ARBA" id="ARBA00004771"/>
    </source>
</evidence>
<comment type="subcellular location">
    <subcellularLocation>
        <location evidence="1 14">Endoplasmic reticulum membrane</location>
        <topology evidence="1 14">Multi-pass membrane protein</topology>
    </subcellularLocation>
</comment>
<keyword evidence="7 14" id="KW-0812">Transmembrane</keyword>
<comment type="caution">
    <text evidence="15">The sequence shown here is derived from an EMBL/GenBank/DDBJ whole genome shotgun (WGS) entry which is preliminary data.</text>
</comment>
<evidence type="ECO:0000256" key="3">
    <source>
        <dbReference type="ARBA" id="ARBA00005189"/>
    </source>
</evidence>
<protein>
    <recommendedName>
        <fullName evidence="14">Acyltransferase</fullName>
        <ecNumber evidence="14">2.3.1.-</ecNumber>
    </recommendedName>
</protein>
<keyword evidence="5" id="KW-0444">Lipid biosynthesis</keyword>
<dbReference type="EC" id="2.3.1.-" evidence="14"/>
<keyword evidence="13" id="KW-0012">Acyltransferase</keyword>
<dbReference type="Proteomes" id="UP001165060">
    <property type="component" value="Unassembled WGS sequence"/>
</dbReference>
<dbReference type="PANTHER" id="PTHR12317:SF0">
    <property type="entry name" value="ACYLTRANSFERASE"/>
    <property type="match status" value="1"/>
</dbReference>
<evidence type="ECO:0000256" key="13">
    <source>
        <dbReference type="ARBA" id="ARBA00023315"/>
    </source>
</evidence>